<keyword evidence="4 8" id="KW-1003">Cell membrane</keyword>
<dbReference type="Proteomes" id="UP000755667">
    <property type="component" value="Unassembled WGS sequence"/>
</dbReference>
<feature type="transmembrane region" description="Helical" evidence="8">
    <location>
        <begin position="196"/>
        <end position="216"/>
    </location>
</feature>
<dbReference type="GO" id="GO:0005886">
    <property type="term" value="C:plasma membrane"/>
    <property type="evidence" value="ECO:0007669"/>
    <property type="project" value="UniProtKB-SubCell"/>
</dbReference>
<feature type="transmembrane region" description="Helical" evidence="8">
    <location>
        <begin position="72"/>
        <end position="92"/>
    </location>
</feature>
<keyword evidence="5 8" id="KW-0812">Transmembrane</keyword>
<evidence type="ECO:0000256" key="6">
    <source>
        <dbReference type="ARBA" id="ARBA00022989"/>
    </source>
</evidence>
<feature type="transmembrane region" description="Helical" evidence="8">
    <location>
        <begin position="136"/>
        <end position="160"/>
    </location>
</feature>
<organism evidence="9 11">
    <name type="scientific">Marivita cryptomonadis</name>
    <dbReference type="NCBI Taxonomy" id="505252"/>
    <lineage>
        <taxon>Bacteria</taxon>
        <taxon>Pseudomonadati</taxon>
        <taxon>Pseudomonadota</taxon>
        <taxon>Alphaproteobacteria</taxon>
        <taxon>Rhodobacterales</taxon>
        <taxon>Roseobacteraceae</taxon>
        <taxon>Marivita</taxon>
    </lineage>
</organism>
<name>A0A9Q2NTX1_9RHOB</name>
<dbReference type="InterPro" id="IPR002781">
    <property type="entry name" value="TM_pro_TauE-like"/>
</dbReference>
<dbReference type="AlphaFoldDB" id="A0A9Q2NTX1"/>
<evidence type="ECO:0000313" key="9">
    <source>
        <dbReference type="EMBL" id="MBM2412128.1"/>
    </source>
</evidence>
<keyword evidence="6 8" id="KW-1133">Transmembrane helix</keyword>
<protein>
    <recommendedName>
        <fullName evidence="8">Probable membrane transporter protein</fullName>
    </recommendedName>
</protein>
<evidence type="ECO:0000313" key="10">
    <source>
        <dbReference type="EMBL" id="MBM2416796.1"/>
    </source>
</evidence>
<dbReference type="PANTHER" id="PTHR30269:SF32">
    <property type="entry name" value="MEMBRANE TRANSPORTER PROTEIN-RELATED"/>
    <property type="match status" value="1"/>
</dbReference>
<comment type="subcellular location">
    <subcellularLocation>
        <location evidence="1 8">Cell membrane</location>
        <topology evidence="1 8">Multi-pass membrane protein</topology>
    </subcellularLocation>
</comment>
<evidence type="ECO:0000256" key="4">
    <source>
        <dbReference type="ARBA" id="ARBA00022475"/>
    </source>
</evidence>
<comment type="similarity">
    <text evidence="2 8">Belongs to the 4-toluene sulfonate uptake permease (TSUP) (TC 2.A.102) family.</text>
</comment>
<keyword evidence="7 8" id="KW-0472">Membrane</keyword>
<dbReference type="Pfam" id="PF01925">
    <property type="entry name" value="TauE"/>
    <property type="match status" value="1"/>
</dbReference>
<evidence type="ECO:0000256" key="3">
    <source>
        <dbReference type="ARBA" id="ARBA00022448"/>
    </source>
</evidence>
<feature type="transmembrane region" description="Helical" evidence="8">
    <location>
        <begin position="166"/>
        <end position="189"/>
    </location>
</feature>
<gene>
    <name evidence="9" type="ORF">JQX41_07445</name>
    <name evidence="10" type="ORF">JQX48_07450</name>
</gene>
<feature type="transmembrane region" description="Helical" evidence="8">
    <location>
        <begin position="98"/>
        <end position="116"/>
    </location>
</feature>
<comment type="caution">
    <text evidence="9">The sequence shown here is derived from an EMBL/GenBank/DDBJ whole genome shotgun (WGS) entry which is preliminary data.</text>
</comment>
<keyword evidence="3" id="KW-0813">Transport</keyword>
<evidence type="ECO:0000313" key="12">
    <source>
        <dbReference type="Proteomes" id="UP000809440"/>
    </source>
</evidence>
<sequence>MDPVSLAFAFVGILLGGFLKGATGAGAPVVGVPVLAIVFDVPMAVAIFSVLNLCTNIWQSWAFRSEVTEHRFVWGFAAMGAIGAVLGSILLASLPVPLLMGALAVVVFAYIGLRLARPNWVLPRERGRQMGPYVGLIGGVMQGAGGLSAPVSITFLNALNLPRKEFIATIAIFFLAMSLTQVPALWTLGILTLDRLLLAFLALIPMFLGIPIGSWAARFLSKQAFDRLILSLLAVIAVKLIWDALQAGL</sequence>
<evidence type="ECO:0000256" key="5">
    <source>
        <dbReference type="ARBA" id="ARBA00022692"/>
    </source>
</evidence>
<evidence type="ECO:0000256" key="7">
    <source>
        <dbReference type="ARBA" id="ARBA00023136"/>
    </source>
</evidence>
<dbReference type="GeneID" id="62642816"/>
<dbReference type="EMBL" id="JAFBXE010000004">
    <property type="protein sequence ID" value="MBM2412128.1"/>
    <property type="molecule type" value="Genomic_DNA"/>
</dbReference>
<evidence type="ECO:0000313" key="11">
    <source>
        <dbReference type="Proteomes" id="UP000755667"/>
    </source>
</evidence>
<dbReference type="InterPro" id="IPR052017">
    <property type="entry name" value="TSUP"/>
</dbReference>
<evidence type="ECO:0000256" key="2">
    <source>
        <dbReference type="ARBA" id="ARBA00009142"/>
    </source>
</evidence>
<keyword evidence="12" id="KW-1185">Reference proteome</keyword>
<reference evidence="9 12" key="1">
    <citation type="submission" date="2021-01" db="EMBL/GenBank/DDBJ databases">
        <title>Diatom-associated Roseobacters Show Island Model of Population Structure.</title>
        <authorList>
            <person name="Qu L."/>
            <person name="Feng X."/>
            <person name="Chen Y."/>
            <person name="Li L."/>
            <person name="Wang X."/>
            <person name="Hu Z."/>
            <person name="Wang H."/>
            <person name="Luo H."/>
        </authorList>
    </citation>
    <scope>NUCLEOTIDE SEQUENCE</scope>
    <source>
        <strain evidence="10 12">CC28-63</strain>
        <strain evidence="9">CC28-69</strain>
    </source>
</reference>
<dbReference type="RefSeq" id="WP_085632701.1">
    <property type="nucleotide sequence ID" value="NZ_JAFBWU010000004.1"/>
</dbReference>
<dbReference type="Proteomes" id="UP000809440">
    <property type="component" value="Unassembled WGS sequence"/>
</dbReference>
<proteinExistence type="inferred from homology"/>
<evidence type="ECO:0000256" key="8">
    <source>
        <dbReference type="RuleBase" id="RU363041"/>
    </source>
</evidence>
<dbReference type="PANTHER" id="PTHR30269">
    <property type="entry name" value="TRANSMEMBRANE PROTEIN YFCA"/>
    <property type="match status" value="1"/>
</dbReference>
<accession>A0A9Q2NTX1</accession>
<dbReference type="OrthoDB" id="5195497at2"/>
<dbReference type="EMBL" id="JAFBXF010000004">
    <property type="protein sequence ID" value="MBM2416796.1"/>
    <property type="molecule type" value="Genomic_DNA"/>
</dbReference>
<evidence type="ECO:0000256" key="1">
    <source>
        <dbReference type="ARBA" id="ARBA00004651"/>
    </source>
</evidence>
<feature type="transmembrane region" description="Helical" evidence="8">
    <location>
        <begin position="34"/>
        <end position="51"/>
    </location>
</feature>